<protein>
    <submittedName>
        <fullName evidence="6">Uncharacterized LOC114652742</fullName>
    </submittedName>
</protein>
<feature type="region of interest" description="Disordered" evidence="3">
    <location>
        <begin position="27"/>
        <end position="46"/>
    </location>
</feature>
<dbReference type="InterPro" id="IPR015940">
    <property type="entry name" value="UBA"/>
</dbReference>
<keyword evidence="1" id="KW-0694">RNA-binding</keyword>
<feature type="domain" description="RRM" evidence="5">
    <location>
        <begin position="342"/>
        <end position="414"/>
    </location>
</feature>
<dbReference type="Ensembl" id="ENSECRT00000011792.1">
    <property type="protein sequence ID" value="ENSECRP00000011602.1"/>
    <property type="gene ID" value="ENSECRG00000007725.1"/>
</dbReference>
<dbReference type="InterPro" id="IPR035979">
    <property type="entry name" value="RBD_domain_sf"/>
</dbReference>
<dbReference type="SUPFAM" id="SSF54928">
    <property type="entry name" value="RNA-binding domain, RBD"/>
    <property type="match status" value="1"/>
</dbReference>
<dbReference type="GeneTree" id="ENSGT00940000161036"/>
<dbReference type="CDD" id="cd14270">
    <property type="entry name" value="UBA"/>
    <property type="match status" value="1"/>
</dbReference>
<organism evidence="6 7">
    <name type="scientific">Erpetoichthys calabaricus</name>
    <name type="common">Rope fish</name>
    <name type="synonym">Calamoichthys calabaricus</name>
    <dbReference type="NCBI Taxonomy" id="27687"/>
    <lineage>
        <taxon>Eukaryota</taxon>
        <taxon>Metazoa</taxon>
        <taxon>Chordata</taxon>
        <taxon>Craniata</taxon>
        <taxon>Vertebrata</taxon>
        <taxon>Euteleostomi</taxon>
        <taxon>Actinopterygii</taxon>
        <taxon>Polypteriformes</taxon>
        <taxon>Polypteridae</taxon>
        <taxon>Erpetoichthys</taxon>
    </lineage>
</organism>
<dbReference type="AlphaFoldDB" id="A0A8C4S5Z9"/>
<dbReference type="Pfam" id="PF13181">
    <property type="entry name" value="TPR_8"/>
    <property type="match status" value="2"/>
</dbReference>
<dbReference type="GO" id="GO:0003723">
    <property type="term" value="F:RNA binding"/>
    <property type="evidence" value="ECO:0007669"/>
    <property type="project" value="UniProtKB-UniRule"/>
</dbReference>
<dbReference type="SUPFAM" id="SSF48452">
    <property type="entry name" value="TPR-like"/>
    <property type="match status" value="1"/>
</dbReference>
<keyword evidence="7" id="KW-1185">Reference proteome</keyword>
<dbReference type="SUPFAM" id="SSF46934">
    <property type="entry name" value="UBA-like"/>
    <property type="match status" value="1"/>
</dbReference>
<dbReference type="InterPro" id="IPR011990">
    <property type="entry name" value="TPR-like_helical_dom_sf"/>
</dbReference>
<evidence type="ECO:0000259" key="5">
    <source>
        <dbReference type="PROSITE" id="PS50102"/>
    </source>
</evidence>
<dbReference type="PROSITE" id="PS50102">
    <property type="entry name" value="RRM"/>
    <property type="match status" value="1"/>
</dbReference>
<feature type="repeat" description="TPR" evidence="2">
    <location>
        <begin position="123"/>
        <end position="156"/>
    </location>
</feature>
<evidence type="ECO:0000256" key="2">
    <source>
        <dbReference type="PROSITE-ProRule" id="PRU00339"/>
    </source>
</evidence>
<dbReference type="InterPro" id="IPR000504">
    <property type="entry name" value="RRM_dom"/>
</dbReference>
<feature type="compositionally biased region" description="Basic and acidic residues" evidence="3">
    <location>
        <begin position="33"/>
        <end position="46"/>
    </location>
</feature>
<evidence type="ECO:0000259" key="4">
    <source>
        <dbReference type="PROSITE" id="PS50030"/>
    </source>
</evidence>
<reference evidence="6" key="1">
    <citation type="submission" date="2021-06" db="EMBL/GenBank/DDBJ databases">
        <authorList>
            <consortium name="Wellcome Sanger Institute Data Sharing"/>
        </authorList>
    </citation>
    <scope>NUCLEOTIDE SEQUENCE [LARGE SCALE GENOMIC DNA]</scope>
</reference>
<reference evidence="6" key="2">
    <citation type="submission" date="2025-08" db="UniProtKB">
        <authorList>
            <consortium name="Ensembl"/>
        </authorList>
    </citation>
    <scope>IDENTIFICATION</scope>
</reference>
<keyword evidence="2" id="KW-0802">TPR repeat</keyword>
<dbReference type="InterPro" id="IPR009060">
    <property type="entry name" value="UBA-like_sf"/>
</dbReference>
<evidence type="ECO:0000313" key="7">
    <source>
        <dbReference type="Proteomes" id="UP000694620"/>
    </source>
</evidence>
<feature type="domain" description="UBA" evidence="4">
    <location>
        <begin position="226"/>
        <end position="253"/>
    </location>
</feature>
<dbReference type="InterPro" id="IPR012677">
    <property type="entry name" value="Nucleotide-bd_a/b_plait_sf"/>
</dbReference>
<dbReference type="Gene3D" id="3.30.70.330">
    <property type="match status" value="1"/>
</dbReference>
<dbReference type="InterPro" id="IPR019734">
    <property type="entry name" value="TPR_rpt"/>
</dbReference>
<dbReference type="SMART" id="SM00028">
    <property type="entry name" value="TPR"/>
    <property type="match status" value="3"/>
</dbReference>
<dbReference type="Gene3D" id="1.10.8.10">
    <property type="entry name" value="DNA helicase RuvA subunit, C-terminal domain"/>
    <property type="match status" value="1"/>
</dbReference>
<dbReference type="PROSITE" id="PS50030">
    <property type="entry name" value="UBA"/>
    <property type="match status" value="1"/>
</dbReference>
<evidence type="ECO:0000256" key="3">
    <source>
        <dbReference type="SAM" id="MobiDB-lite"/>
    </source>
</evidence>
<dbReference type="PANTHER" id="PTHR47678:SF1">
    <property type="entry name" value="TETRATRICOPEPTIDE REPEAT PROTEIN 31"/>
    <property type="match status" value="1"/>
</dbReference>
<accession>A0A8C4S5Z9</accession>
<proteinExistence type="predicted"/>
<dbReference type="Proteomes" id="UP000694620">
    <property type="component" value="Chromosome 5"/>
</dbReference>
<dbReference type="Gene3D" id="1.25.40.10">
    <property type="entry name" value="Tetratricopeptide repeat domain"/>
    <property type="match status" value="1"/>
</dbReference>
<evidence type="ECO:0000256" key="1">
    <source>
        <dbReference type="PROSITE-ProRule" id="PRU00176"/>
    </source>
</evidence>
<dbReference type="CDD" id="cd00590">
    <property type="entry name" value="RRM_SF"/>
    <property type="match status" value="1"/>
</dbReference>
<reference evidence="6" key="3">
    <citation type="submission" date="2025-09" db="UniProtKB">
        <authorList>
            <consortium name="Ensembl"/>
        </authorList>
    </citation>
    <scope>IDENTIFICATION</scope>
</reference>
<dbReference type="PANTHER" id="PTHR47678">
    <property type="entry name" value="TETRATRICOPEPTIDE REPEAT PROTEIN 31"/>
    <property type="match status" value="1"/>
</dbReference>
<evidence type="ECO:0000313" key="6">
    <source>
        <dbReference type="Ensembl" id="ENSECRP00000011602.1"/>
    </source>
</evidence>
<sequence>MQNLKLNSDIKEKENMCKTCDNLSVKNATASSDKSRNETGKGKCNDESKDEIFIEESEGELDMTSSFVSKAASIAKRKLELQELKHKTEKKKNYINNTIQEVEVKQSSQEISGDMGPDVISRSLELANIGNQLANTGRFDLAIKYFTDAIKLNPKEFKFFGNRSFCYERLQQYDRALSDAEICISICPSWTKGSFRKGRALLGLKRLAEAAIAFKEVLKLDSISQDAAEELMNVQIFQLMEMGFSREQSANALIIHGTVQKALEALSTLSDAGIMRKDNCVRNDCSGATEEQWISAKRKTPVVLKSASCNLQMSSSLLKTALKPKVDSASSPQAQKPCLELFPVWVGNVTNYISEIVLRKVFSSVGEIHSIRMLPSRRCAFVNYKESKAAELAIKTLQGLEIYDAKLLLRPPDHSYKNLGGANISTVIPKVSDPTTVSVSQKSVRADPISLMSNVSMREKSLHKIIPDPRGGKK</sequence>
<dbReference type="Pfam" id="PF00076">
    <property type="entry name" value="RRM_1"/>
    <property type="match status" value="1"/>
</dbReference>
<dbReference type="PROSITE" id="PS50005">
    <property type="entry name" value="TPR"/>
    <property type="match status" value="1"/>
</dbReference>
<name>A0A8C4S5Z9_ERPCA</name>
<dbReference type="SMART" id="SM00360">
    <property type="entry name" value="RRM"/>
    <property type="match status" value="1"/>
</dbReference>